<organism evidence="1 2">
    <name type="scientific">Acinetobacter terrae</name>
    <dbReference type="NCBI Taxonomy" id="2731247"/>
    <lineage>
        <taxon>Bacteria</taxon>
        <taxon>Pseudomonadati</taxon>
        <taxon>Pseudomonadota</taxon>
        <taxon>Gammaproteobacteria</taxon>
        <taxon>Moraxellales</taxon>
        <taxon>Moraxellaceae</taxon>
        <taxon>Acinetobacter</taxon>
        <taxon>Acinetobacter Taxon 24</taxon>
    </lineage>
</organism>
<evidence type="ECO:0000313" key="2">
    <source>
        <dbReference type="Proteomes" id="UP000569202"/>
    </source>
</evidence>
<comment type="caution">
    <text evidence="1">The sequence shown here is derived from an EMBL/GenBank/DDBJ whole genome shotgun (WGS) entry which is preliminary data.</text>
</comment>
<dbReference type="RefSeq" id="WP_086194782.1">
    <property type="nucleotide sequence ID" value="NZ_JABERL010000002.1"/>
</dbReference>
<sequence length="191" mass="22317">MKQNKQFEIQLNEDQAAHLLNILKIRFEQNMQRHKAMRWSKIQHKLEESPAKMWSLHEMERTGGEPDVVLHDHITDHYVFMDCSIESPSGRRSLCYDRKALDSRKAHKPENSVLDLASVMGVELLTEHDYYELQAIDSIDMKTSSWLFTPDDIRKKGGALFADKRYGRVFVYHNGAESYYASRGFRALVRV</sequence>
<name>A0A241V711_9GAMM</name>
<proteinExistence type="predicted"/>
<dbReference type="AlphaFoldDB" id="A0A241V711"/>
<dbReference type="Pfam" id="PF14066">
    <property type="entry name" value="DUF4256"/>
    <property type="match status" value="1"/>
</dbReference>
<protein>
    <submittedName>
        <fullName evidence="1">DUF4256 domain-containing protein</fullName>
    </submittedName>
</protein>
<reference evidence="1 2" key="1">
    <citation type="submission" date="2020-04" db="EMBL/GenBank/DDBJ databases">
        <title>Acinetobacter Taxon 24.</title>
        <authorList>
            <person name="Nemec A."/>
            <person name="Radolfova-Krizova L."/>
            <person name="Higgins P.G."/>
            <person name="Spanelova P."/>
        </authorList>
    </citation>
    <scope>NUCLEOTIDE SEQUENCE [LARGE SCALE GENOMIC DNA]</scope>
    <source>
        <strain evidence="1 2">ANC 5380</strain>
    </source>
</reference>
<dbReference type="STRING" id="1977878.B9T23_16010"/>
<evidence type="ECO:0000313" key="1">
    <source>
        <dbReference type="EMBL" id="NNH76376.1"/>
    </source>
</evidence>
<accession>A0A241V711</accession>
<accession>A0A7Y2RDG6</accession>
<dbReference type="InterPro" id="IPR025352">
    <property type="entry name" value="DUF4256"/>
</dbReference>
<dbReference type="Proteomes" id="UP000569202">
    <property type="component" value="Unassembled WGS sequence"/>
</dbReference>
<dbReference type="EMBL" id="JABERL010000002">
    <property type="protein sequence ID" value="NNH76376.1"/>
    <property type="molecule type" value="Genomic_DNA"/>
</dbReference>
<gene>
    <name evidence="1" type="ORF">HLH17_01455</name>
</gene>